<dbReference type="Proteomes" id="UP001465976">
    <property type="component" value="Unassembled WGS sequence"/>
</dbReference>
<comment type="cofactor">
    <cofactor evidence="1">
        <name>heme</name>
        <dbReference type="ChEBI" id="CHEBI:30413"/>
    </cofactor>
</comment>
<evidence type="ECO:0000256" key="3">
    <source>
        <dbReference type="ARBA" id="ARBA00010617"/>
    </source>
</evidence>
<dbReference type="CDD" id="cd11041">
    <property type="entry name" value="CYP503A1-like"/>
    <property type="match status" value="1"/>
</dbReference>
<keyword evidence="10 12" id="KW-0503">Monooxygenase</keyword>
<dbReference type="PANTHER" id="PTHR46206:SF5">
    <property type="entry name" value="P450, PUTATIVE (EUROFUNG)-RELATED"/>
    <property type="match status" value="1"/>
</dbReference>
<keyword evidence="4 12" id="KW-0349">Heme</keyword>
<keyword evidence="11" id="KW-0472">Membrane</keyword>
<dbReference type="EMBL" id="JBAHYK010001494">
    <property type="protein sequence ID" value="KAL0567792.1"/>
    <property type="molecule type" value="Genomic_DNA"/>
</dbReference>
<dbReference type="Gene3D" id="1.10.630.10">
    <property type="entry name" value="Cytochrome P450"/>
    <property type="match status" value="1"/>
</dbReference>
<keyword evidence="6 12" id="KW-0479">Metal-binding</keyword>
<protein>
    <recommendedName>
        <fullName evidence="15">Cytochrome P450</fullName>
    </recommendedName>
</protein>
<comment type="caution">
    <text evidence="13">The sequence shown here is derived from an EMBL/GenBank/DDBJ whole genome shotgun (WGS) entry which is preliminary data.</text>
</comment>
<evidence type="ECO:0000256" key="4">
    <source>
        <dbReference type="ARBA" id="ARBA00022617"/>
    </source>
</evidence>
<evidence type="ECO:0008006" key="15">
    <source>
        <dbReference type="Google" id="ProtNLM"/>
    </source>
</evidence>
<comment type="similarity">
    <text evidence="3 12">Belongs to the cytochrome P450 family.</text>
</comment>
<name>A0ABR3EXZ9_9AGAR</name>
<keyword evidence="9 12" id="KW-0408">Iron</keyword>
<keyword evidence="7" id="KW-1133">Transmembrane helix</keyword>
<organism evidence="13 14">
    <name type="scientific">Marasmius crinis-equi</name>
    <dbReference type="NCBI Taxonomy" id="585013"/>
    <lineage>
        <taxon>Eukaryota</taxon>
        <taxon>Fungi</taxon>
        <taxon>Dikarya</taxon>
        <taxon>Basidiomycota</taxon>
        <taxon>Agaricomycotina</taxon>
        <taxon>Agaricomycetes</taxon>
        <taxon>Agaricomycetidae</taxon>
        <taxon>Agaricales</taxon>
        <taxon>Marasmiineae</taxon>
        <taxon>Marasmiaceae</taxon>
        <taxon>Marasmius</taxon>
    </lineage>
</organism>
<evidence type="ECO:0000256" key="9">
    <source>
        <dbReference type="ARBA" id="ARBA00023004"/>
    </source>
</evidence>
<evidence type="ECO:0000256" key="7">
    <source>
        <dbReference type="ARBA" id="ARBA00022989"/>
    </source>
</evidence>
<dbReference type="InterPro" id="IPR002403">
    <property type="entry name" value="Cyt_P450_E_grp-IV"/>
</dbReference>
<evidence type="ECO:0000256" key="11">
    <source>
        <dbReference type="ARBA" id="ARBA00023136"/>
    </source>
</evidence>
<evidence type="ECO:0000256" key="12">
    <source>
        <dbReference type="RuleBase" id="RU000461"/>
    </source>
</evidence>
<reference evidence="13 14" key="1">
    <citation type="submission" date="2024-02" db="EMBL/GenBank/DDBJ databases">
        <title>A draft genome for the cacao thread blight pathogen Marasmius crinis-equi.</title>
        <authorList>
            <person name="Cohen S.P."/>
            <person name="Baruah I.K."/>
            <person name="Amoako-Attah I."/>
            <person name="Bukari Y."/>
            <person name="Meinhardt L.W."/>
            <person name="Bailey B.A."/>
        </authorList>
    </citation>
    <scope>NUCLEOTIDE SEQUENCE [LARGE SCALE GENOMIC DNA]</scope>
    <source>
        <strain evidence="13 14">GH-76</strain>
    </source>
</reference>
<evidence type="ECO:0000256" key="6">
    <source>
        <dbReference type="ARBA" id="ARBA00022723"/>
    </source>
</evidence>
<evidence type="ECO:0000313" key="14">
    <source>
        <dbReference type="Proteomes" id="UP001465976"/>
    </source>
</evidence>
<keyword evidence="5" id="KW-0812">Transmembrane</keyword>
<dbReference type="InterPro" id="IPR017972">
    <property type="entry name" value="Cyt_P450_CS"/>
</dbReference>
<evidence type="ECO:0000256" key="5">
    <source>
        <dbReference type="ARBA" id="ARBA00022692"/>
    </source>
</evidence>
<dbReference type="PRINTS" id="PR00465">
    <property type="entry name" value="EP450IV"/>
</dbReference>
<dbReference type="PANTHER" id="PTHR46206">
    <property type="entry name" value="CYTOCHROME P450"/>
    <property type="match status" value="1"/>
</dbReference>
<evidence type="ECO:0000313" key="13">
    <source>
        <dbReference type="EMBL" id="KAL0567792.1"/>
    </source>
</evidence>
<dbReference type="Pfam" id="PF00067">
    <property type="entry name" value="p450"/>
    <property type="match status" value="1"/>
</dbReference>
<dbReference type="PROSITE" id="PS00086">
    <property type="entry name" value="CYTOCHROME_P450"/>
    <property type="match status" value="1"/>
</dbReference>
<proteinExistence type="inferred from homology"/>
<accession>A0ABR3EXZ9</accession>
<dbReference type="InterPro" id="IPR001128">
    <property type="entry name" value="Cyt_P450"/>
</dbReference>
<evidence type="ECO:0000256" key="1">
    <source>
        <dbReference type="ARBA" id="ARBA00001971"/>
    </source>
</evidence>
<dbReference type="SUPFAM" id="SSF48264">
    <property type="entry name" value="Cytochrome P450"/>
    <property type="match status" value="1"/>
</dbReference>
<keyword evidence="8 12" id="KW-0560">Oxidoreductase</keyword>
<sequence length="511" mass="57981">MSFLLQLDNRSLVAGAVCVFLAYRYVAAYITQSKLDGIPTVGHDGVLSSYITAVLAVTDRFSLIEEGCRKYPGGVFKIPTLTHWQVIVNGPEMISDLWRAADDELSFEKAAGDLLQVEYTMAPTTHTNPYHINVVRRPLTRNIGARFEDILDETLAAFADNIPLSDDWVEMPVSEAIYNMVVRISNRYFVDLPLCRDPDWCDLNIQFTTNVAVNSIIINLFPKAFHPIVGNIFTTRRRSMRRAMRHLAPIIKRRYEMEEQHGGDWPDRPNDAITWVIDMVNDMGEDWQKGSIEDICLRLLSINFAAIHTTSMAFTHALYHLAANPHLIEPLREEVETVVEKEGWSKAAMVRLRLVDSFLKESQRHSAGTVSVQREALKDFRLSDGTLIPAGTKVAAANSFTHRHEEIYPDPDGFVASRFSEMRDRKGESIKHQLVTPTLDWLNFGIGKHSCPGRFFAATELKAMFAHLLLNYDVKFRDDGGFPPSIRISGTTRPNPKAKVMFRKRQRDTEV</sequence>
<comment type="subcellular location">
    <subcellularLocation>
        <location evidence="2">Membrane</location>
    </subcellularLocation>
</comment>
<evidence type="ECO:0000256" key="10">
    <source>
        <dbReference type="ARBA" id="ARBA00023033"/>
    </source>
</evidence>
<dbReference type="InterPro" id="IPR036396">
    <property type="entry name" value="Cyt_P450_sf"/>
</dbReference>
<keyword evidence="14" id="KW-1185">Reference proteome</keyword>
<evidence type="ECO:0000256" key="2">
    <source>
        <dbReference type="ARBA" id="ARBA00004370"/>
    </source>
</evidence>
<evidence type="ECO:0000256" key="8">
    <source>
        <dbReference type="ARBA" id="ARBA00023002"/>
    </source>
</evidence>
<gene>
    <name evidence="13" type="ORF">V5O48_014202</name>
</gene>